<reference evidence="1 2" key="1">
    <citation type="submission" date="2019-02" db="EMBL/GenBank/DDBJ databases">
        <title>Deep-cultivation of Planctomycetes and their phenomic and genomic characterization uncovers novel biology.</title>
        <authorList>
            <person name="Wiegand S."/>
            <person name="Jogler M."/>
            <person name="Boedeker C."/>
            <person name="Pinto D."/>
            <person name="Vollmers J."/>
            <person name="Rivas-Marin E."/>
            <person name="Kohn T."/>
            <person name="Peeters S.H."/>
            <person name="Heuer A."/>
            <person name="Rast P."/>
            <person name="Oberbeckmann S."/>
            <person name="Bunk B."/>
            <person name="Jeske O."/>
            <person name="Meyerdierks A."/>
            <person name="Storesund J.E."/>
            <person name="Kallscheuer N."/>
            <person name="Luecker S."/>
            <person name="Lage O.M."/>
            <person name="Pohl T."/>
            <person name="Merkel B.J."/>
            <person name="Hornburger P."/>
            <person name="Mueller R.-W."/>
            <person name="Bruemmer F."/>
            <person name="Labrenz M."/>
            <person name="Spormann A.M."/>
            <person name="Op Den Camp H."/>
            <person name="Overmann J."/>
            <person name="Amann R."/>
            <person name="Jetten M.S.M."/>
            <person name="Mascher T."/>
            <person name="Medema M.H."/>
            <person name="Devos D.P."/>
            <person name="Kaster A.-K."/>
            <person name="Ovreas L."/>
            <person name="Rohde M."/>
            <person name="Galperin M.Y."/>
            <person name="Jogler C."/>
        </authorList>
    </citation>
    <scope>NUCLEOTIDE SEQUENCE [LARGE SCALE GENOMIC DNA]</scope>
    <source>
        <strain evidence="1 2">Pla108</strain>
    </source>
</reference>
<comment type="caution">
    <text evidence="1">The sequence shown here is derived from an EMBL/GenBank/DDBJ whole genome shotgun (WGS) entry which is preliminary data.</text>
</comment>
<dbReference type="OrthoDB" id="278126at2"/>
<evidence type="ECO:0000313" key="2">
    <source>
        <dbReference type="Proteomes" id="UP000317421"/>
    </source>
</evidence>
<dbReference type="Proteomes" id="UP000317421">
    <property type="component" value="Unassembled WGS sequence"/>
</dbReference>
<keyword evidence="2" id="KW-1185">Reference proteome</keyword>
<dbReference type="RefSeq" id="WP_146444899.1">
    <property type="nucleotide sequence ID" value="NZ_SJPR01000002.1"/>
</dbReference>
<proteinExistence type="predicted"/>
<dbReference type="EMBL" id="SJPR01000002">
    <property type="protein sequence ID" value="TWT98011.1"/>
    <property type="molecule type" value="Genomic_DNA"/>
</dbReference>
<evidence type="ECO:0008006" key="3">
    <source>
        <dbReference type="Google" id="ProtNLM"/>
    </source>
</evidence>
<protein>
    <recommendedName>
        <fullName evidence="3">PilZ domain protein</fullName>
    </recommendedName>
</protein>
<name>A0A5C6AG20_9BACT</name>
<gene>
    <name evidence="1" type="ORF">Pla108_21660</name>
</gene>
<accession>A0A5C6AG20</accession>
<evidence type="ECO:0000313" key="1">
    <source>
        <dbReference type="EMBL" id="TWT98011.1"/>
    </source>
</evidence>
<dbReference type="AlphaFoldDB" id="A0A5C6AG20"/>
<organism evidence="1 2">
    <name type="scientific">Botrimarina colliarenosi</name>
    <dbReference type="NCBI Taxonomy" id="2528001"/>
    <lineage>
        <taxon>Bacteria</taxon>
        <taxon>Pseudomonadati</taxon>
        <taxon>Planctomycetota</taxon>
        <taxon>Planctomycetia</taxon>
        <taxon>Pirellulales</taxon>
        <taxon>Lacipirellulaceae</taxon>
        <taxon>Botrimarina</taxon>
    </lineage>
</organism>
<sequence length="228" mass="24426">MINELAMLEASLDELDFLCQIGRVPRSPSAVDRSDLISVCDGCDRDLHWPTPRAGRLAAPAPCPQCGRCYFTEVDSVVTIESANPFWTAIPAAPKADGVNAKGDAKPIGGDVLAKLFGADCVIDERRQLARYAMSAPVVGVPLDRKGRPIDEAIALTVLNVSAGGVGLMSTHEYDGELLAIDFSPAGFPGVQAIGVVRWRQPLHGVTKFGCEFLRPWTLRKDSGPSPE</sequence>